<evidence type="ECO:0000313" key="9">
    <source>
        <dbReference type="Proteomes" id="UP001652625"/>
    </source>
</evidence>
<feature type="transmembrane region" description="Helical" evidence="7">
    <location>
        <begin position="295"/>
        <end position="317"/>
    </location>
</feature>
<proteinExistence type="inferred from homology"/>
<gene>
    <name evidence="10" type="primary">LOC100214515</name>
</gene>
<dbReference type="Gene3D" id="1.20.1250.20">
    <property type="entry name" value="MFS general substrate transporter like domains"/>
    <property type="match status" value="2"/>
</dbReference>
<evidence type="ECO:0000256" key="1">
    <source>
        <dbReference type="ARBA" id="ARBA00004141"/>
    </source>
</evidence>
<feature type="transmembrane region" description="Helical" evidence="7">
    <location>
        <begin position="80"/>
        <end position="99"/>
    </location>
</feature>
<feature type="transmembrane region" description="Helical" evidence="7">
    <location>
        <begin position="458"/>
        <end position="478"/>
    </location>
</feature>
<dbReference type="PANTHER" id="PTHR16172:SF2">
    <property type="entry name" value="MAJOR FACILITATOR SUPERFAMILY DOMAIN-CONTAINING PROTEIN 6"/>
    <property type="match status" value="1"/>
</dbReference>
<dbReference type="Pfam" id="PF12832">
    <property type="entry name" value="MFS_1_like"/>
    <property type="match status" value="1"/>
</dbReference>
<feature type="transmembrane region" description="Helical" evidence="7">
    <location>
        <begin position="490"/>
        <end position="507"/>
    </location>
</feature>
<dbReference type="PROSITE" id="PS50850">
    <property type="entry name" value="MFS"/>
    <property type="match status" value="1"/>
</dbReference>
<name>A0ABM4CVR7_HYDVU</name>
<dbReference type="SUPFAM" id="SSF103473">
    <property type="entry name" value="MFS general substrate transporter"/>
    <property type="match status" value="1"/>
</dbReference>
<evidence type="ECO:0000256" key="2">
    <source>
        <dbReference type="ARBA" id="ARBA00005241"/>
    </source>
</evidence>
<keyword evidence="4 7" id="KW-1133">Transmembrane helix</keyword>
<sequence length="629" mass="70782">MASDPLKENEDLKENHETQPNTETITEEQEQKKTLFQSINRELIPPKLFYLFFFGANGTLIPYLVLFFKQLGLSPSQVGIVSGLKPFISFVCSPLWGYLADKSRRTKLIYIISLLAYIGGYLAYSFAPHSHVCKTKQNTTSHTSYNQHVHRRNFDTDTQTNFYSRDASANNLKHAHQKKDNITSVILRKNDHYDLYQSFYPVEAETSFFQIPPSLNFFNSLESSQEVESDDQFISTNLDKVPSVDKGKTHELLKDSWSVHLSKMPWTVCAAAKASSAEETNYQLNNVADFNLNGLFHYLLIVTIIATIFSCPLITIVDTATIRKLKKKNETHKYGKQRLWGSLGWGVSSFGVGSVIATISLCPGINNEVSYYPAFYTFTCLQLIALFIGLKLDFKTEEENNASPNSVSRTEKISQGLKLLKKPVYFFFIVTTFYVGVVMSIIKTFLFWHLKDIGGTQMLFSTISIVNCVAEVFVYFFSAKFIERVGHIRVLYIALVCYSLRLFYYGLLPNPWYVLAAEPLSGITTAAAWAAMTSYVGLNANNESVTTLQGILHGVHWGLGHGIGELIGGFMVSWVGAAMTFNIFGVLTILELLVFALINHLNSPKVENDSERTEVHYGVANSNDNEKGQ</sequence>
<accession>A0ABM4CVR7</accession>
<dbReference type="GeneID" id="100214515"/>
<feature type="region of interest" description="Disordered" evidence="6">
    <location>
        <begin position="1"/>
        <end position="29"/>
    </location>
</feature>
<dbReference type="InterPro" id="IPR051717">
    <property type="entry name" value="MFS_MFSD6"/>
</dbReference>
<feature type="transmembrane region" description="Helical" evidence="7">
    <location>
        <begin position="424"/>
        <end position="446"/>
    </location>
</feature>
<evidence type="ECO:0000256" key="7">
    <source>
        <dbReference type="SAM" id="Phobius"/>
    </source>
</evidence>
<dbReference type="InterPro" id="IPR036259">
    <property type="entry name" value="MFS_trans_sf"/>
</dbReference>
<reference evidence="10" key="1">
    <citation type="submission" date="2025-08" db="UniProtKB">
        <authorList>
            <consortium name="RefSeq"/>
        </authorList>
    </citation>
    <scope>IDENTIFICATION</scope>
</reference>
<feature type="transmembrane region" description="Helical" evidence="7">
    <location>
        <begin position="371"/>
        <end position="390"/>
    </location>
</feature>
<dbReference type="InterPro" id="IPR024989">
    <property type="entry name" value="MFS_assoc_dom"/>
</dbReference>
<feature type="transmembrane region" description="Helical" evidence="7">
    <location>
        <begin position="108"/>
        <end position="127"/>
    </location>
</feature>
<dbReference type="PANTHER" id="PTHR16172">
    <property type="entry name" value="MAJOR FACILITATOR SUPERFAMILY DOMAIN-CONTAINING PROTEIN 6-LIKE"/>
    <property type="match status" value="1"/>
</dbReference>
<evidence type="ECO:0000259" key="8">
    <source>
        <dbReference type="PROSITE" id="PS50850"/>
    </source>
</evidence>
<keyword evidence="3 7" id="KW-0812">Transmembrane</keyword>
<evidence type="ECO:0000256" key="6">
    <source>
        <dbReference type="SAM" id="MobiDB-lite"/>
    </source>
</evidence>
<evidence type="ECO:0000256" key="5">
    <source>
        <dbReference type="ARBA" id="ARBA00023136"/>
    </source>
</evidence>
<dbReference type="InterPro" id="IPR020846">
    <property type="entry name" value="MFS_dom"/>
</dbReference>
<evidence type="ECO:0000313" key="10">
    <source>
        <dbReference type="RefSeq" id="XP_065666036.1"/>
    </source>
</evidence>
<evidence type="ECO:0000256" key="3">
    <source>
        <dbReference type="ARBA" id="ARBA00022692"/>
    </source>
</evidence>
<feature type="transmembrane region" description="Helical" evidence="7">
    <location>
        <begin position="574"/>
        <end position="598"/>
    </location>
</feature>
<feature type="domain" description="Major facilitator superfamily (MFS) profile" evidence="8">
    <location>
        <begin position="424"/>
        <end position="629"/>
    </location>
</feature>
<evidence type="ECO:0000256" key="4">
    <source>
        <dbReference type="ARBA" id="ARBA00022989"/>
    </source>
</evidence>
<dbReference type="Proteomes" id="UP001652625">
    <property type="component" value="Chromosome 11"/>
</dbReference>
<feature type="transmembrane region" description="Helical" evidence="7">
    <location>
        <begin position="338"/>
        <end position="359"/>
    </location>
</feature>
<keyword evidence="5 7" id="KW-0472">Membrane</keyword>
<organism evidence="9 10">
    <name type="scientific">Hydra vulgaris</name>
    <name type="common">Hydra</name>
    <name type="synonym">Hydra attenuata</name>
    <dbReference type="NCBI Taxonomy" id="6087"/>
    <lineage>
        <taxon>Eukaryota</taxon>
        <taxon>Metazoa</taxon>
        <taxon>Cnidaria</taxon>
        <taxon>Hydrozoa</taxon>
        <taxon>Hydroidolina</taxon>
        <taxon>Anthoathecata</taxon>
        <taxon>Aplanulata</taxon>
        <taxon>Hydridae</taxon>
        <taxon>Hydra</taxon>
    </lineage>
</organism>
<comment type="subcellular location">
    <subcellularLocation>
        <location evidence="1">Membrane</location>
        <topology evidence="1">Multi-pass membrane protein</topology>
    </subcellularLocation>
</comment>
<feature type="compositionally biased region" description="Basic and acidic residues" evidence="6">
    <location>
        <begin position="1"/>
        <end position="17"/>
    </location>
</feature>
<dbReference type="RefSeq" id="XP_065666036.1">
    <property type="nucleotide sequence ID" value="XM_065809964.1"/>
</dbReference>
<protein>
    <submittedName>
        <fullName evidence="10">Major facilitator superfamily domain-containing protein 6</fullName>
    </submittedName>
</protein>
<feature type="transmembrane region" description="Helical" evidence="7">
    <location>
        <begin position="48"/>
        <end position="68"/>
    </location>
</feature>
<comment type="similarity">
    <text evidence="2">Belongs to the major facilitator superfamily. MFSD6 family.</text>
</comment>
<keyword evidence="9" id="KW-1185">Reference proteome</keyword>
<dbReference type="CDD" id="cd17335">
    <property type="entry name" value="MFS_MFSD6"/>
    <property type="match status" value="1"/>
</dbReference>